<feature type="transmembrane region" description="Helical" evidence="1">
    <location>
        <begin position="58"/>
        <end position="76"/>
    </location>
</feature>
<proteinExistence type="predicted"/>
<dbReference type="RefSeq" id="WP_132583518.1">
    <property type="nucleotide sequence ID" value="NZ_SMAJ01000011.1"/>
</dbReference>
<feature type="transmembrane region" description="Helical" evidence="1">
    <location>
        <begin position="124"/>
        <end position="149"/>
    </location>
</feature>
<gene>
    <name evidence="2" type="ORF">EDC26_1114</name>
</gene>
<dbReference type="PANTHER" id="PTHR40031:SF1">
    <property type="entry name" value="MEMBRANE-BOUND METAL-DEPENDENT HYDROLASE"/>
    <property type="match status" value="1"/>
</dbReference>
<sequence length="347" mass="38366">MDSITHAVMGACISGTLLGRAHGRKAYVAGAVLATLPDLDVLIRHANPVAAMISHRSFSHSLFVLTALAAVLAWGLRRWRPAQGYGASRLFLAVWLVLVTHPLLDAFTSYGTQLFWPFKPVPTSWSSLFIIDPFYTLPLLLAGLAGLIAGATPRTLRAAHWALGISVAYVALSIGLKATIEARVHAQLAHKGVAVQAMFSTPEPFSILLWRVVARTGDDHYIEAIAGVFDNQPAELIEQPLHTSILPATPILPWLTRLQWFTGNWLRYDEIQGQLIATDLRMGLGVGYYSFRFRLAERNPDGTWRAVVPTRWPSPPALDALWTTLHRIWREAPPLPLNAWARPMEAQ</sequence>
<dbReference type="PANTHER" id="PTHR40031">
    <property type="entry name" value="HYPOTHETICAL MEMBRANE SPANNING PROTEIN"/>
    <property type="match status" value="1"/>
</dbReference>
<dbReference type="Pfam" id="PF04307">
    <property type="entry name" value="YdjM"/>
    <property type="match status" value="1"/>
</dbReference>
<dbReference type="InterPro" id="IPR053170">
    <property type="entry name" value="Transcription_regulator"/>
</dbReference>
<evidence type="ECO:0000256" key="1">
    <source>
        <dbReference type="SAM" id="Phobius"/>
    </source>
</evidence>
<feature type="transmembrane region" description="Helical" evidence="1">
    <location>
        <begin position="161"/>
        <end position="180"/>
    </location>
</feature>
<dbReference type="InterPro" id="IPR007404">
    <property type="entry name" value="YdjM-like"/>
</dbReference>
<name>A0A4R3LYA0_9BURK</name>
<reference evidence="2 3" key="1">
    <citation type="submission" date="2019-03" db="EMBL/GenBank/DDBJ databases">
        <title>Genomic Encyclopedia of Type Strains, Phase IV (KMG-IV): sequencing the most valuable type-strain genomes for metagenomic binning, comparative biology and taxonomic classification.</title>
        <authorList>
            <person name="Goeker M."/>
        </authorList>
    </citation>
    <scope>NUCLEOTIDE SEQUENCE [LARGE SCALE GENOMIC DNA]</scope>
    <source>
        <strain evidence="2 3">DSM 24591</strain>
    </source>
</reference>
<keyword evidence="1" id="KW-1133">Transmembrane helix</keyword>
<keyword evidence="1" id="KW-0812">Transmembrane</keyword>
<dbReference type="AlphaFoldDB" id="A0A4R3LYA0"/>
<keyword evidence="3" id="KW-1185">Reference proteome</keyword>
<evidence type="ECO:0000313" key="2">
    <source>
        <dbReference type="EMBL" id="TCT04789.1"/>
    </source>
</evidence>
<organism evidence="2 3">
    <name type="scientific">Paralcaligenes ureilyticus</name>
    <dbReference type="NCBI Taxonomy" id="627131"/>
    <lineage>
        <taxon>Bacteria</taxon>
        <taxon>Pseudomonadati</taxon>
        <taxon>Pseudomonadota</taxon>
        <taxon>Betaproteobacteria</taxon>
        <taxon>Burkholderiales</taxon>
        <taxon>Alcaligenaceae</taxon>
        <taxon>Paralcaligenes</taxon>
    </lineage>
</organism>
<dbReference type="EMBL" id="SMAJ01000011">
    <property type="protein sequence ID" value="TCT04789.1"/>
    <property type="molecule type" value="Genomic_DNA"/>
</dbReference>
<keyword evidence="1" id="KW-0472">Membrane</keyword>
<dbReference type="Proteomes" id="UP000295525">
    <property type="component" value="Unassembled WGS sequence"/>
</dbReference>
<protein>
    <submittedName>
        <fullName evidence="2">Inner membrane protein</fullName>
    </submittedName>
</protein>
<feature type="transmembrane region" description="Helical" evidence="1">
    <location>
        <begin position="88"/>
        <end position="104"/>
    </location>
</feature>
<dbReference type="OrthoDB" id="9781927at2"/>
<comment type="caution">
    <text evidence="2">The sequence shown here is derived from an EMBL/GenBank/DDBJ whole genome shotgun (WGS) entry which is preliminary data.</text>
</comment>
<accession>A0A4R3LYA0</accession>
<evidence type="ECO:0000313" key="3">
    <source>
        <dbReference type="Proteomes" id="UP000295525"/>
    </source>
</evidence>